<accession>Q0RTN5</accession>
<keyword evidence="4" id="KW-1185">Reference proteome</keyword>
<feature type="domain" description="Luciferase-like" evidence="2">
    <location>
        <begin position="118"/>
        <end position="269"/>
    </location>
</feature>
<dbReference type="InterPro" id="IPR011251">
    <property type="entry name" value="Luciferase-like_dom"/>
</dbReference>
<dbReference type="eggNOG" id="COG2141">
    <property type="taxonomic scope" value="Bacteria"/>
</dbReference>
<dbReference type="NCBIfam" id="TIGR03620">
    <property type="entry name" value="F420_MSMEG_4141"/>
    <property type="match status" value="1"/>
</dbReference>
<evidence type="ECO:0000313" key="4">
    <source>
        <dbReference type="Proteomes" id="UP000000657"/>
    </source>
</evidence>
<dbReference type="STRING" id="326424.FRAAL0388"/>
<evidence type="ECO:0000313" key="3">
    <source>
        <dbReference type="EMBL" id="CAJ59063.1"/>
    </source>
</evidence>
<proteinExistence type="predicted"/>
<gene>
    <name evidence="3" type="ordered locus">FRAAL0388</name>
</gene>
<dbReference type="HOGENOM" id="CLU_079072_0_0_11"/>
<dbReference type="GO" id="GO:0016705">
    <property type="term" value="F:oxidoreductase activity, acting on paired donors, with incorporation or reduction of molecular oxygen"/>
    <property type="evidence" value="ECO:0007669"/>
    <property type="project" value="InterPro"/>
</dbReference>
<dbReference type="AlphaFoldDB" id="Q0RTN5"/>
<dbReference type="SUPFAM" id="SSF51679">
    <property type="entry name" value="Bacterial luciferase-like"/>
    <property type="match status" value="1"/>
</dbReference>
<keyword evidence="1" id="KW-0560">Oxidoreductase</keyword>
<dbReference type="InterPro" id="IPR036661">
    <property type="entry name" value="Luciferase-like_sf"/>
</dbReference>
<dbReference type="PANTHER" id="PTHR43244:SF1">
    <property type="entry name" value="5,10-METHYLENETETRAHYDROMETHANOPTERIN REDUCTASE"/>
    <property type="match status" value="1"/>
</dbReference>
<dbReference type="PANTHER" id="PTHR43244">
    <property type="match status" value="1"/>
</dbReference>
<name>Q0RTN5_FRAAA</name>
<evidence type="ECO:0000256" key="1">
    <source>
        <dbReference type="ARBA" id="ARBA00023002"/>
    </source>
</evidence>
<organism evidence="3 4">
    <name type="scientific">Frankia alni (strain DSM 45986 / CECT 9034 / ACN14a)</name>
    <dbReference type="NCBI Taxonomy" id="326424"/>
    <lineage>
        <taxon>Bacteria</taxon>
        <taxon>Bacillati</taxon>
        <taxon>Actinomycetota</taxon>
        <taxon>Actinomycetes</taxon>
        <taxon>Frankiales</taxon>
        <taxon>Frankiaceae</taxon>
        <taxon>Frankia</taxon>
    </lineage>
</organism>
<dbReference type="InterPro" id="IPR050564">
    <property type="entry name" value="F420-G6PD/mer"/>
</dbReference>
<feature type="domain" description="Luciferase-like" evidence="2">
    <location>
        <begin position="25"/>
        <end position="113"/>
    </location>
</feature>
<dbReference type="InterPro" id="IPR019922">
    <property type="entry name" value="Lucif-like_OxRdatse_MSMEG_4141"/>
</dbReference>
<protein>
    <recommendedName>
        <fullName evidence="2">Luciferase-like domain-containing protein</fullName>
    </recommendedName>
</protein>
<dbReference type="Pfam" id="PF00296">
    <property type="entry name" value="Bac_luciferase"/>
    <property type="match status" value="2"/>
</dbReference>
<dbReference type="Gene3D" id="3.20.20.30">
    <property type="entry name" value="Luciferase-like domain"/>
    <property type="match status" value="2"/>
</dbReference>
<reference evidence="3 4" key="1">
    <citation type="journal article" date="2007" name="Genome Res.">
        <title>Genome characteristics of facultatively symbiotic Frankia sp. strains reflect host range and host plant biogeography.</title>
        <authorList>
            <person name="Normand P."/>
            <person name="Lapierre P."/>
            <person name="Tisa L.S."/>
            <person name="Gogarten J.P."/>
            <person name="Alloisio N."/>
            <person name="Bagnarol E."/>
            <person name="Bassi C.A."/>
            <person name="Berry A.M."/>
            <person name="Bickhart D.M."/>
            <person name="Choisne N."/>
            <person name="Couloux A."/>
            <person name="Cournoyer B."/>
            <person name="Cruveiller S."/>
            <person name="Daubin V."/>
            <person name="Demange N."/>
            <person name="Francino M.P."/>
            <person name="Goltsman E."/>
            <person name="Huang Y."/>
            <person name="Kopp O.R."/>
            <person name="Labarre L."/>
            <person name="Lapidus A."/>
            <person name="Lavire C."/>
            <person name="Marechal J."/>
            <person name="Martinez M."/>
            <person name="Mastronunzio J.E."/>
            <person name="Mullin B.C."/>
            <person name="Niemann J."/>
            <person name="Pujic P."/>
            <person name="Rawnsley T."/>
            <person name="Rouy Z."/>
            <person name="Schenowitz C."/>
            <person name="Sellstedt A."/>
            <person name="Tavares F."/>
            <person name="Tomkins J.P."/>
            <person name="Vallenet D."/>
            <person name="Valverde C."/>
            <person name="Wall L.G."/>
            <person name="Wang Y."/>
            <person name="Medigue C."/>
            <person name="Benson D.R."/>
        </authorList>
    </citation>
    <scope>NUCLEOTIDE SEQUENCE [LARGE SCALE GENOMIC DNA]</scope>
    <source>
        <strain evidence="4">DSM 45986 / CECT 9034 / ACN14a</strain>
    </source>
</reference>
<dbReference type="Proteomes" id="UP000000657">
    <property type="component" value="Chromosome"/>
</dbReference>
<dbReference type="KEGG" id="fal:FRAAL0388"/>
<sequence>MVTETRRRLGRYGVWLAAATLLATPVAVQRRQFDRIERLGYGSLWGAEPPAGAPTGGREAFTQHALMLAATERIVVGTGIANVTVREPATMHTGAATLAEAYPDRFVLGLGGQQGSRPLTALGDYLRAVDDVAAWLLPAPRYPRVLAALGPRAHRLARDHADGVHPFLQPVAHTAAARAAVGPDRLVIPHQAVTLEADPATARGRLRAVFNAGAGAAESPYTSNYRRLGYGDADLSGARSDRLVDDILAWGDEAAVAARLGAHLTAGADHVLVHPFAADLPAAVDQLERLAPLLTGN</sequence>
<dbReference type="EMBL" id="CT573213">
    <property type="protein sequence ID" value="CAJ59063.1"/>
    <property type="molecule type" value="Genomic_DNA"/>
</dbReference>
<evidence type="ECO:0000259" key="2">
    <source>
        <dbReference type="Pfam" id="PF00296"/>
    </source>
</evidence>